<dbReference type="Proteomes" id="UP001197875">
    <property type="component" value="Unassembled WGS sequence"/>
</dbReference>
<name>A0AAE3J4Y2_9FIRM</name>
<organism evidence="1 2">
    <name type="scientific">Fusicatenibacter faecihominis</name>
    <dbReference type="NCBI Taxonomy" id="2881276"/>
    <lineage>
        <taxon>Bacteria</taxon>
        <taxon>Bacillati</taxon>
        <taxon>Bacillota</taxon>
        <taxon>Clostridia</taxon>
        <taxon>Lachnospirales</taxon>
        <taxon>Lachnospiraceae</taxon>
        <taxon>Fusicatenibacter</taxon>
    </lineage>
</organism>
<protein>
    <submittedName>
        <fullName evidence="1">Uncharacterized protein</fullName>
    </submittedName>
</protein>
<proteinExistence type="predicted"/>
<accession>A0AAE3J4Y2</accession>
<keyword evidence="2" id="KW-1185">Reference proteome</keyword>
<dbReference type="AlphaFoldDB" id="A0AAE3J4Y2"/>
<evidence type="ECO:0000313" key="1">
    <source>
        <dbReference type="EMBL" id="MCC2188787.1"/>
    </source>
</evidence>
<dbReference type="RefSeq" id="WP_227614279.1">
    <property type="nucleotide sequence ID" value="NZ_JAJEPR010000003.1"/>
</dbReference>
<gene>
    <name evidence="1" type="ORF">LKD71_02935</name>
</gene>
<evidence type="ECO:0000313" key="2">
    <source>
        <dbReference type="Proteomes" id="UP001197875"/>
    </source>
</evidence>
<dbReference type="EMBL" id="JAJEPR010000003">
    <property type="protein sequence ID" value="MCC2188787.1"/>
    <property type="molecule type" value="Genomic_DNA"/>
</dbReference>
<sequence>MSLTVLKIMLVLGISGHALNMYCDRILSIFPNGKLTLADLKTFGKDDKLAKIIEGVSKKVPMRSAMASMLVWILLI</sequence>
<comment type="caution">
    <text evidence="1">The sequence shown here is derived from an EMBL/GenBank/DDBJ whole genome shotgun (WGS) entry which is preliminary data.</text>
</comment>
<reference evidence="1 2" key="1">
    <citation type="submission" date="2021-10" db="EMBL/GenBank/DDBJ databases">
        <title>Anaerobic single-cell dispensing facilitates the cultivation of human gut bacteria.</title>
        <authorList>
            <person name="Afrizal A."/>
        </authorList>
    </citation>
    <scope>NUCLEOTIDE SEQUENCE [LARGE SCALE GENOMIC DNA]</scope>
    <source>
        <strain evidence="1 2">CLA-AA-H277</strain>
    </source>
</reference>